<dbReference type="AlphaFoldDB" id="A0A939E2P8"/>
<gene>
    <name evidence="1" type="ORF">JZY06_06930</name>
</gene>
<keyword evidence="2" id="KW-1185">Reference proteome</keyword>
<evidence type="ECO:0008006" key="3">
    <source>
        <dbReference type="Google" id="ProtNLM"/>
    </source>
</evidence>
<proteinExistence type="predicted"/>
<accession>A0A939E2P8</accession>
<dbReference type="EMBL" id="JAFLEQ010000011">
    <property type="protein sequence ID" value="MBN9644342.1"/>
    <property type="molecule type" value="Genomic_DNA"/>
</dbReference>
<name>A0A939E2P8_9CORY</name>
<dbReference type="Proteomes" id="UP000664332">
    <property type="component" value="Unassembled WGS sequence"/>
</dbReference>
<evidence type="ECO:0000313" key="2">
    <source>
        <dbReference type="Proteomes" id="UP000664332"/>
    </source>
</evidence>
<reference evidence="1" key="1">
    <citation type="submission" date="2021-03" db="EMBL/GenBank/DDBJ databases">
        <authorList>
            <person name="Sun Q."/>
        </authorList>
    </citation>
    <scope>NUCLEOTIDE SEQUENCE</scope>
    <source>
        <strain evidence="1">CCM 8862</strain>
    </source>
</reference>
<organism evidence="1 2">
    <name type="scientific">Corynebacterium mendelii</name>
    <dbReference type="NCBI Taxonomy" id="2765362"/>
    <lineage>
        <taxon>Bacteria</taxon>
        <taxon>Bacillati</taxon>
        <taxon>Actinomycetota</taxon>
        <taxon>Actinomycetes</taxon>
        <taxon>Mycobacteriales</taxon>
        <taxon>Corynebacteriaceae</taxon>
        <taxon>Corynebacterium</taxon>
    </lineage>
</organism>
<evidence type="ECO:0000313" key="1">
    <source>
        <dbReference type="EMBL" id="MBN9644342.1"/>
    </source>
</evidence>
<dbReference type="RefSeq" id="WP_207278829.1">
    <property type="nucleotide sequence ID" value="NZ_JAFLEQ010000011.1"/>
</dbReference>
<protein>
    <recommendedName>
        <fullName evidence="3">4'-phosphopantetheinyl transferase</fullName>
    </recommendedName>
</protein>
<comment type="caution">
    <text evidence="1">The sequence shown here is derived from an EMBL/GenBank/DDBJ whole genome shotgun (WGS) entry which is preliminary data.</text>
</comment>
<sequence length="172" mass="17929">MVAQVLVDALAPDSTRLCPECASRSHGAVVARSRFVSVSHARSLVVVAVSDWPVGIDVDHAGDIRGTTGATNPHLWTRREAVVKLRGIRDATATLACAGVSVCPWPQHAVATAGQVATTDLVIPAGRGTGRYAASVAWPTSGTTPAHSSMTVVHRDGDRLIARLLGKQQTAP</sequence>